<accession>A0A1D2JNQ8</accession>
<feature type="region of interest" description="Disordered" evidence="1">
    <location>
        <begin position="20"/>
        <end position="83"/>
    </location>
</feature>
<dbReference type="VEuPathDB" id="FungiDB:PADG_11170"/>
<dbReference type="AlphaFoldDB" id="A0A1D2JNQ8"/>
<feature type="compositionally biased region" description="Basic and acidic residues" evidence="1">
    <location>
        <begin position="73"/>
        <end position="83"/>
    </location>
</feature>
<proteinExistence type="predicted"/>
<dbReference type="EMBL" id="LZYO01000014">
    <property type="protein sequence ID" value="ODH44846.1"/>
    <property type="molecule type" value="Genomic_DNA"/>
</dbReference>
<gene>
    <name evidence="2" type="ORF">ACO22_00676</name>
</gene>
<evidence type="ECO:0000313" key="2">
    <source>
        <dbReference type="EMBL" id="ODH44846.1"/>
    </source>
</evidence>
<dbReference type="VEuPathDB" id="FungiDB:PABG_11547"/>
<organism evidence="2 3">
    <name type="scientific">Paracoccidioides brasiliensis</name>
    <dbReference type="NCBI Taxonomy" id="121759"/>
    <lineage>
        <taxon>Eukaryota</taxon>
        <taxon>Fungi</taxon>
        <taxon>Dikarya</taxon>
        <taxon>Ascomycota</taxon>
        <taxon>Pezizomycotina</taxon>
        <taxon>Eurotiomycetes</taxon>
        <taxon>Eurotiomycetidae</taxon>
        <taxon>Onygenales</taxon>
        <taxon>Ajellomycetaceae</taxon>
        <taxon>Paracoccidioides</taxon>
    </lineage>
</organism>
<comment type="caution">
    <text evidence="2">The sequence shown here is derived from an EMBL/GenBank/DDBJ whole genome shotgun (WGS) entry which is preliminary data.</text>
</comment>
<dbReference type="Proteomes" id="UP000242814">
    <property type="component" value="Unassembled WGS sequence"/>
</dbReference>
<evidence type="ECO:0000313" key="3">
    <source>
        <dbReference type="Proteomes" id="UP000242814"/>
    </source>
</evidence>
<name>A0A1D2JNQ8_PARBR</name>
<protein>
    <submittedName>
        <fullName evidence="2">Uncharacterized protein</fullName>
    </submittedName>
</protein>
<evidence type="ECO:0000256" key="1">
    <source>
        <dbReference type="SAM" id="MobiDB-lite"/>
    </source>
</evidence>
<reference evidence="2 3" key="1">
    <citation type="submission" date="2016-06" db="EMBL/GenBank/DDBJ databases">
        <authorList>
            <person name="Kjaerup R.B."/>
            <person name="Dalgaard T.S."/>
            <person name="Juul-Madsen H.R."/>
        </authorList>
    </citation>
    <scope>NUCLEOTIDE SEQUENCE [LARGE SCALE GENOMIC DNA]</scope>
    <source>
        <strain evidence="2 3">Pb300</strain>
    </source>
</reference>
<sequence length="83" mass="9697">MLNSQQIGDQTGEEVIKQRITKHRRTHSVNSIHKQPMAPKGGRQSRDWEHYGQVNNPGRVRSSKWRKIYQPENFERGSSPKDT</sequence>